<dbReference type="Proteomes" id="UP000250266">
    <property type="component" value="Unassembled WGS sequence"/>
</dbReference>
<dbReference type="EMBL" id="KV745046">
    <property type="protein sequence ID" value="OCK78665.1"/>
    <property type="molecule type" value="Genomic_DNA"/>
</dbReference>
<accession>A0A8E2JDK1</accession>
<organism evidence="1 2">
    <name type="scientific">Lepidopterella palustris CBS 459.81</name>
    <dbReference type="NCBI Taxonomy" id="1314670"/>
    <lineage>
        <taxon>Eukaryota</taxon>
        <taxon>Fungi</taxon>
        <taxon>Dikarya</taxon>
        <taxon>Ascomycota</taxon>
        <taxon>Pezizomycotina</taxon>
        <taxon>Dothideomycetes</taxon>
        <taxon>Pleosporomycetidae</taxon>
        <taxon>Mytilinidiales</taxon>
        <taxon>Argynnaceae</taxon>
        <taxon>Lepidopterella</taxon>
    </lineage>
</organism>
<keyword evidence="2" id="KW-1185">Reference proteome</keyword>
<dbReference type="AlphaFoldDB" id="A0A8E2JDK1"/>
<dbReference type="PANTHER" id="PTHR42085">
    <property type="entry name" value="F-BOX DOMAIN-CONTAINING PROTEIN"/>
    <property type="match status" value="1"/>
</dbReference>
<evidence type="ECO:0000313" key="2">
    <source>
        <dbReference type="Proteomes" id="UP000250266"/>
    </source>
</evidence>
<dbReference type="OrthoDB" id="62952at2759"/>
<sequence length="311" mass="35565">MKSAFPWISTNIDEQEDRISKVATTIDQKLESTEQVVIDCFYSHDCKNAPLSKTDYDYTNLLKLRSDNPFSLIKSVLLDDGEYKGHVALIIKQSYPFPFMKLNASIRARIYRYLLEAEENTIRIKTKATGHKLPYAPGYTSAHKLAIVTASKEVRKEALPILYNQKFCFDNTTGLQLFLLVIGECRLFVKNLSIDAYVSSTARTAFYLLGDCKNLNRIFFKHVSSNQQPKTAIKDFWNDAQPWLMQASQDNKEDPMAVLKLMAFDPAAYHMRSKDLNTGETVVKMWGRQEHLVFLKGLKSKLLGQRVVLNS</sequence>
<reference evidence="1 2" key="1">
    <citation type="journal article" date="2016" name="Nat. Commun.">
        <title>Ectomycorrhizal ecology is imprinted in the genome of the dominant symbiotic fungus Cenococcum geophilum.</title>
        <authorList>
            <consortium name="DOE Joint Genome Institute"/>
            <person name="Peter M."/>
            <person name="Kohler A."/>
            <person name="Ohm R.A."/>
            <person name="Kuo A."/>
            <person name="Krutzmann J."/>
            <person name="Morin E."/>
            <person name="Arend M."/>
            <person name="Barry K.W."/>
            <person name="Binder M."/>
            <person name="Choi C."/>
            <person name="Clum A."/>
            <person name="Copeland A."/>
            <person name="Grisel N."/>
            <person name="Haridas S."/>
            <person name="Kipfer T."/>
            <person name="LaButti K."/>
            <person name="Lindquist E."/>
            <person name="Lipzen A."/>
            <person name="Maire R."/>
            <person name="Meier B."/>
            <person name="Mihaltcheva S."/>
            <person name="Molinier V."/>
            <person name="Murat C."/>
            <person name="Poggeler S."/>
            <person name="Quandt C.A."/>
            <person name="Sperisen C."/>
            <person name="Tritt A."/>
            <person name="Tisserant E."/>
            <person name="Crous P.W."/>
            <person name="Henrissat B."/>
            <person name="Nehls U."/>
            <person name="Egli S."/>
            <person name="Spatafora J.W."/>
            <person name="Grigoriev I.V."/>
            <person name="Martin F.M."/>
        </authorList>
    </citation>
    <scope>NUCLEOTIDE SEQUENCE [LARGE SCALE GENOMIC DNA]</scope>
    <source>
        <strain evidence="1 2">CBS 459.81</strain>
    </source>
</reference>
<dbReference type="InterPro" id="IPR038883">
    <property type="entry name" value="AN11006-like"/>
</dbReference>
<gene>
    <name evidence="1" type="ORF">K432DRAFT_457306</name>
</gene>
<dbReference type="PANTHER" id="PTHR42085:SF8">
    <property type="entry name" value="F-BOX DOMAIN-CONTAINING PROTEIN"/>
    <property type="match status" value="1"/>
</dbReference>
<name>A0A8E2JDK1_9PEZI</name>
<proteinExistence type="predicted"/>
<protein>
    <submittedName>
        <fullName evidence="1">Uncharacterized protein</fullName>
    </submittedName>
</protein>
<evidence type="ECO:0000313" key="1">
    <source>
        <dbReference type="EMBL" id="OCK78665.1"/>
    </source>
</evidence>